<evidence type="ECO:0000256" key="1">
    <source>
        <dbReference type="SAM" id="MobiDB-lite"/>
    </source>
</evidence>
<name>A0A0A9EQ33_ARUDO</name>
<reference evidence="2" key="1">
    <citation type="submission" date="2014-09" db="EMBL/GenBank/DDBJ databases">
        <authorList>
            <person name="Magalhaes I.L.F."/>
            <person name="Oliveira U."/>
            <person name="Santos F.R."/>
            <person name="Vidigal T.H.D.A."/>
            <person name="Brescovit A.D."/>
            <person name="Santos A.J."/>
        </authorList>
    </citation>
    <scope>NUCLEOTIDE SEQUENCE</scope>
    <source>
        <tissue evidence="2">Shoot tissue taken approximately 20 cm above the soil surface</tissue>
    </source>
</reference>
<proteinExistence type="predicted"/>
<dbReference type="InterPro" id="IPR006315">
    <property type="entry name" value="OM_autotransptr_brl_dom"/>
</dbReference>
<dbReference type="AlphaFoldDB" id="A0A0A9EQ33"/>
<feature type="region of interest" description="Disordered" evidence="1">
    <location>
        <begin position="31"/>
        <end position="54"/>
    </location>
</feature>
<protein>
    <submittedName>
        <fullName evidence="2">Uncharacterized protein</fullName>
    </submittedName>
</protein>
<evidence type="ECO:0000313" key="2">
    <source>
        <dbReference type="EMBL" id="JAD99995.1"/>
    </source>
</evidence>
<dbReference type="EMBL" id="GBRH01197900">
    <property type="protein sequence ID" value="JAD99995.1"/>
    <property type="molecule type" value="Transcribed_RNA"/>
</dbReference>
<dbReference type="GO" id="GO:0019867">
    <property type="term" value="C:outer membrane"/>
    <property type="evidence" value="ECO:0007669"/>
    <property type="project" value="InterPro"/>
</dbReference>
<sequence length="97" mass="10555">MLLDRLSQAPENLVVVLSISSITSEHLQQIDSLNQRHGERDPNPTSSGDLGDWRRRIQLNSAVSPRVSQRGTTRALAELQIGGRVQLTNGAGPVIGF</sequence>
<reference evidence="2" key="2">
    <citation type="journal article" date="2015" name="Data Brief">
        <title>Shoot transcriptome of the giant reed, Arundo donax.</title>
        <authorList>
            <person name="Barrero R.A."/>
            <person name="Guerrero F.D."/>
            <person name="Moolhuijzen P."/>
            <person name="Goolsby J.A."/>
            <person name="Tidwell J."/>
            <person name="Bellgard S.E."/>
            <person name="Bellgard M.I."/>
        </authorList>
    </citation>
    <scope>NUCLEOTIDE SEQUENCE</scope>
    <source>
        <tissue evidence="2">Shoot tissue taken approximately 20 cm above the soil surface</tissue>
    </source>
</reference>
<accession>A0A0A9EQ33</accession>
<organism evidence="2">
    <name type="scientific">Arundo donax</name>
    <name type="common">Giant reed</name>
    <name type="synonym">Donax arundinaceus</name>
    <dbReference type="NCBI Taxonomy" id="35708"/>
    <lineage>
        <taxon>Eukaryota</taxon>
        <taxon>Viridiplantae</taxon>
        <taxon>Streptophyta</taxon>
        <taxon>Embryophyta</taxon>
        <taxon>Tracheophyta</taxon>
        <taxon>Spermatophyta</taxon>
        <taxon>Magnoliopsida</taxon>
        <taxon>Liliopsida</taxon>
        <taxon>Poales</taxon>
        <taxon>Poaceae</taxon>
        <taxon>PACMAD clade</taxon>
        <taxon>Arundinoideae</taxon>
        <taxon>Arundineae</taxon>
        <taxon>Arundo</taxon>
    </lineage>
</organism>
<dbReference type="NCBIfam" id="TIGR01414">
    <property type="entry name" value="autotrans_barl"/>
    <property type="match status" value="1"/>
</dbReference>